<reference evidence="1 2" key="1">
    <citation type="submission" date="2019-08" db="EMBL/GenBank/DDBJ databases">
        <title>Whole genome of Aphis craccivora.</title>
        <authorList>
            <person name="Voronova N.V."/>
            <person name="Shulinski R.S."/>
            <person name="Bandarenka Y.V."/>
            <person name="Zhorov D.G."/>
            <person name="Warner D."/>
        </authorList>
    </citation>
    <scope>NUCLEOTIDE SEQUENCE [LARGE SCALE GENOMIC DNA]</scope>
    <source>
        <strain evidence="1">180601</strain>
        <tissue evidence="1">Whole Body</tissue>
    </source>
</reference>
<dbReference type="EMBL" id="VUJU01015381">
    <property type="protein sequence ID" value="KAF0694277.1"/>
    <property type="molecule type" value="Genomic_DNA"/>
</dbReference>
<dbReference type="AlphaFoldDB" id="A0A6G0VKP8"/>
<name>A0A6G0VKP8_APHCR</name>
<protein>
    <submittedName>
        <fullName evidence="1">Uncharacterized protein</fullName>
    </submittedName>
</protein>
<feature type="non-terminal residue" evidence="1">
    <location>
        <position position="460"/>
    </location>
</feature>
<sequence>MAKRRLKTILNLAEQKYIELPKANTDFASIILNSDIVFLDKNNLDELSSNNNLVSKETENISADNKIEPTTEYLTGDENHLIFAESKEIIDFSEFYFSDSFNYNGASEITINKESEVIKISKSLEKVESSTSNFINHDDASMITYEIDTNKSTENTENENFTNLIEKDANTMITYEIDTNKSTEDMENENFTNLIEKDADTMITYETDINKSTVDIEDNSSDFDTTITKKRKRSLKTNLVKWKREVTKKNRMFGDAYVGYSRHGKDVKHDTNRNKRTMKATCSSKKCKSLKNRFCHFFDEDMRENIFNKYWHATWEEKKTFVTTMVINTSRKRDTTGLGNESRRSNTFFYFLKYNRSERLQVCKTMFLNTLGLNEWMVRNWVNTAVHGLPGKIVKTNSTHSLNTESDNISPRQKAPLSKRIEHLKKWFSLLPKMPSHYCRSQTDRLYLEGPFYSKQEIIN</sequence>
<dbReference type="PANTHER" id="PTHR10773:SF19">
    <property type="match status" value="1"/>
</dbReference>
<keyword evidence="2" id="KW-1185">Reference proteome</keyword>
<evidence type="ECO:0000313" key="1">
    <source>
        <dbReference type="EMBL" id="KAF0694277.1"/>
    </source>
</evidence>
<proteinExistence type="predicted"/>
<organism evidence="1 2">
    <name type="scientific">Aphis craccivora</name>
    <name type="common">Cowpea aphid</name>
    <dbReference type="NCBI Taxonomy" id="307492"/>
    <lineage>
        <taxon>Eukaryota</taxon>
        <taxon>Metazoa</taxon>
        <taxon>Ecdysozoa</taxon>
        <taxon>Arthropoda</taxon>
        <taxon>Hexapoda</taxon>
        <taxon>Insecta</taxon>
        <taxon>Pterygota</taxon>
        <taxon>Neoptera</taxon>
        <taxon>Paraneoptera</taxon>
        <taxon>Hemiptera</taxon>
        <taxon>Sternorrhyncha</taxon>
        <taxon>Aphidomorpha</taxon>
        <taxon>Aphidoidea</taxon>
        <taxon>Aphididae</taxon>
        <taxon>Aphidini</taxon>
        <taxon>Aphis</taxon>
        <taxon>Aphis</taxon>
    </lineage>
</organism>
<evidence type="ECO:0000313" key="2">
    <source>
        <dbReference type="Proteomes" id="UP000478052"/>
    </source>
</evidence>
<dbReference type="Proteomes" id="UP000478052">
    <property type="component" value="Unassembled WGS sequence"/>
</dbReference>
<dbReference type="PANTHER" id="PTHR10773">
    <property type="entry name" value="DNA-DIRECTED RNA POLYMERASES I, II, AND III SUBUNIT RPABC2"/>
    <property type="match status" value="1"/>
</dbReference>
<gene>
    <name evidence="1" type="ORF">FWK35_00038542</name>
</gene>
<dbReference type="OrthoDB" id="8061312at2759"/>
<accession>A0A6G0VKP8</accession>
<comment type="caution">
    <text evidence="1">The sequence shown here is derived from an EMBL/GenBank/DDBJ whole genome shotgun (WGS) entry which is preliminary data.</text>
</comment>